<protein>
    <submittedName>
        <fullName evidence="8">MBL fold metallo-hydrolase</fullName>
    </submittedName>
</protein>
<dbReference type="AlphaFoldDB" id="A0A3S4AMK2"/>
<dbReference type="NCBIfam" id="TIGR00360">
    <property type="entry name" value="ComEC_N-term"/>
    <property type="match status" value="1"/>
</dbReference>
<sequence length="774" mass="78460">MTDLRLVAPAVAAWVTAFACTQARDLPTMAPIGLGVLTAGLVVGVLLAVGRGTTRRPRLIEAIATAAVSMAVAFAVCLSVSVSSSDRRPVALEAAVASGRTIDVRVELAATPRPLDSPSNLVVVDVDVTAVRNDGGSIDGLRAPAVLFMTQPDRAVGDAQVLTLSARVDDGRAGDRESFVLRAIGEPAVESAGHDLDPASVLRSGFAELARDLPGDGGALLPGLAVGDTSLVDDALDDRMTSASLSHLTAVSGANCALVVGAVFALLGLIGAPRWLRVAAALLALSGFVALVTPEPSVVRAAVMAAIVLVSIAAGRPSAGVPVLGLAVVLVLMTDPWLCRSFGFALSAAATAGLLLLSGPLARALERVLPAPLALALALPIAAQLACQPIIVLLDPAVPLLGVPANMLAAPAAPVATVLGMLSCLLVPIAPSLAAGLAMLAWLPAQWIAGVATAAATAPVGTVPWPSGLAGAAVWLAVLTTVAVGVGARAVRVRRAAVVLLVSAAVVSGVGLSGARSGEVWSRPGDWAIAMCDVGQGDAVLVRSGGSTALVDTGPDPEMLDDCLRDLGIAHVDLLVLSHFDLDHVGGVAAVTGRTTEVLHQPVVEAADAALLRRLEAGGASLVETTAGDQGVLGDVPWRALWPPPDRPRYTGNDGSVVIEFRGALDAIFLGDLGKDSELALLADGHVGTGYAVVKFAHHGSADQYPALYEHIGARLALVSCGRENDYGHPTVTALDLLRKEGTAVARSDRDGTTLVAVRGNALATWSSGPLEPG</sequence>
<keyword evidence="8" id="KW-0378">Hydrolase</keyword>
<gene>
    <name evidence="8" type="ORF">ELQ90_07155</name>
</gene>
<evidence type="ECO:0000313" key="9">
    <source>
        <dbReference type="Proteomes" id="UP000288547"/>
    </source>
</evidence>
<comment type="caution">
    <text evidence="8">The sequence shown here is derived from an EMBL/GenBank/DDBJ whole genome shotgun (WGS) entry which is preliminary data.</text>
</comment>
<dbReference type="PANTHER" id="PTHR30619">
    <property type="entry name" value="DNA INTERNALIZATION/COMPETENCE PROTEIN COMEC/REC2"/>
    <property type="match status" value="1"/>
</dbReference>
<dbReference type="EMBL" id="RZNB01000002">
    <property type="protein sequence ID" value="RWZ51858.1"/>
    <property type="molecule type" value="Genomic_DNA"/>
</dbReference>
<comment type="subcellular location">
    <subcellularLocation>
        <location evidence="1">Cell membrane</location>
        <topology evidence="1">Multi-pass membrane protein</topology>
    </subcellularLocation>
</comment>
<evidence type="ECO:0000313" key="8">
    <source>
        <dbReference type="EMBL" id="RWZ51858.1"/>
    </source>
</evidence>
<feature type="transmembrane region" description="Helical" evidence="6">
    <location>
        <begin position="29"/>
        <end position="50"/>
    </location>
</feature>
<dbReference type="CDD" id="cd07731">
    <property type="entry name" value="ComA-like_MBL-fold"/>
    <property type="match status" value="1"/>
</dbReference>
<dbReference type="GO" id="GO:0016787">
    <property type="term" value="F:hydrolase activity"/>
    <property type="evidence" value="ECO:0007669"/>
    <property type="project" value="UniProtKB-KW"/>
</dbReference>
<evidence type="ECO:0000256" key="2">
    <source>
        <dbReference type="ARBA" id="ARBA00022475"/>
    </source>
</evidence>
<dbReference type="InterPro" id="IPR035681">
    <property type="entry name" value="ComA-like_MBL"/>
</dbReference>
<organism evidence="8 9">
    <name type="scientific">Labedella phragmitis</name>
    <dbReference type="NCBI Taxonomy" id="2498849"/>
    <lineage>
        <taxon>Bacteria</taxon>
        <taxon>Bacillati</taxon>
        <taxon>Actinomycetota</taxon>
        <taxon>Actinomycetes</taxon>
        <taxon>Micrococcales</taxon>
        <taxon>Microbacteriaceae</taxon>
        <taxon>Labedella</taxon>
    </lineage>
</organism>
<dbReference type="GO" id="GO:0005886">
    <property type="term" value="C:plasma membrane"/>
    <property type="evidence" value="ECO:0007669"/>
    <property type="project" value="UniProtKB-SubCell"/>
</dbReference>
<keyword evidence="9" id="KW-1185">Reference proteome</keyword>
<feature type="transmembrane region" description="Helical" evidence="6">
    <location>
        <begin position="447"/>
        <end position="466"/>
    </location>
</feature>
<keyword evidence="3 6" id="KW-0812">Transmembrane</keyword>
<dbReference type="SUPFAM" id="SSF56281">
    <property type="entry name" value="Metallo-hydrolase/oxidoreductase"/>
    <property type="match status" value="1"/>
</dbReference>
<feature type="domain" description="Metallo-beta-lactamase" evidence="7">
    <location>
        <begin position="536"/>
        <end position="723"/>
    </location>
</feature>
<dbReference type="InterPro" id="IPR036866">
    <property type="entry name" value="RibonucZ/Hydroxyglut_hydro"/>
</dbReference>
<evidence type="ECO:0000256" key="1">
    <source>
        <dbReference type="ARBA" id="ARBA00004651"/>
    </source>
</evidence>
<proteinExistence type="predicted"/>
<accession>A0A3S4AMK2</accession>
<feature type="transmembrane region" description="Helical" evidence="6">
    <location>
        <begin position="472"/>
        <end position="491"/>
    </location>
</feature>
<feature type="transmembrane region" description="Helical" evidence="6">
    <location>
        <begin position="248"/>
        <end position="268"/>
    </location>
</feature>
<dbReference type="Pfam" id="PF03772">
    <property type="entry name" value="Competence"/>
    <property type="match status" value="1"/>
</dbReference>
<keyword evidence="2" id="KW-1003">Cell membrane</keyword>
<dbReference type="InterPro" id="IPR052159">
    <property type="entry name" value="Competence_DNA_uptake"/>
</dbReference>
<feature type="transmembrane region" description="Helical" evidence="6">
    <location>
        <begin position="414"/>
        <end position="440"/>
    </location>
</feature>
<reference evidence="8 9" key="1">
    <citation type="submission" date="2018-12" db="EMBL/GenBank/DDBJ databases">
        <authorList>
            <person name="Li F."/>
        </authorList>
    </citation>
    <scope>NUCLEOTIDE SEQUENCE [LARGE SCALE GENOMIC DNA]</scope>
    <source>
        <strain evidence="8 9">11W25H-1</strain>
    </source>
</reference>
<dbReference type="PANTHER" id="PTHR30619:SF1">
    <property type="entry name" value="RECOMBINATION PROTEIN 2"/>
    <property type="match status" value="1"/>
</dbReference>
<name>A0A3S4AMK2_9MICO</name>
<feature type="transmembrane region" description="Helical" evidence="6">
    <location>
        <begin position="275"/>
        <end position="292"/>
    </location>
</feature>
<dbReference type="SMART" id="SM00849">
    <property type="entry name" value="Lactamase_B"/>
    <property type="match status" value="1"/>
</dbReference>
<feature type="transmembrane region" description="Helical" evidence="6">
    <location>
        <begin position="498"/>
        <end position="515"/>
    </location>
</feature>
<evidence type="ECO:0000256" key="3">
    <source>
        <dbReference type="ARBA" id="ARBA00022692"/>
    </source>
</evidence>
<evidence type="ECO:0000259" key="7">
    <source>
        <dbReference type="SMART" id="SM00849"/>
    </source>
</evidence>
<dbReference type="InterPro" id="IPR001279">
    <property type="entry name" value="Metallo-B-lactamas"/>
</dbReference>
<evidence type="ECO:0000256" key="6">
    <source>
        <dbReference type="SAM" id="Phobius"/>
    </source>
</evidence>
<evidence type="ECO:0000256" key="5">
    <source>
        <dbReference type="ARBA" id="ARBA00023136"/>
    </source>
</evidence>
<keyword evidence="5 6" id="KW-0472">Membrane</keyword>
<keyword evidence="4 6" id="KW-1133">Transmembrane helix</keyword>
<dbReference type="Pfam" id="PF00753">
    <property type="entry name" value="Lactamase_B"/>
    <property type="match status" value="1"/>
</dbReference>
<dbReference type="Gene3D" id="3.60.15.10">
    <property type="entry name" value="Ribonuclease Z/Hydroxyacylglutathione hydrolase-like"/>
    <property type="match status" value="1"/>
</dbReference>
<evidence type="ECO:0000256" key="4">
    <source>
        <dbReference type="ARBA" id="ARBA00022989"/>
    </source>
</evidence>
<dbReference type="PROSITE" id="PS51257">
    <property type="entry name" value="PROKAR_LIPOPROTEIN"/>
    <property type="match status" value="1"/>
</dbReference>
<dbReference type="RefSeq" id="WP_128494571.1">
    <property type="nucleotide sequence ID" value="NZ_RZNB01000002.1"/>
</dbReference>
<dbReference type="Proteomes" id="UP000288547">
    <property type="component" value="Unassembled WGS sequence"/>
</dbReference>
<dbReference type="OrthoDB" id="7177610at2"/>
<feature type="transmembrane region" description="Helical" evidence="6">
    <location>
        <begin position="374"/>
        <end position="394"/>
    </location>
</feature>
<dbReference type="InterPro" id="IPR004477">
    <property type="entry name" value="ComEC_N"/>
</dbReference>
<feature type="transmembrane region" description="Helical" evidence="6">
    <location>
        <begin position="344"/>
        <end position="362"/>
    </location>
</feature>